<keyword evidence="6 7" id="KW-0961">Cell wall biogenesis/degradation</keyword>
<dbReference type="PROSITE" id="PS52029">
    <property type="entry name" value="LD_TPASE"/>
    <property type="match status" value="1"/>
</dbReference>
<dbReference type="EMBL" id="BPQG01000036">
    <property type="protein sequence ID" value="GJD44601.1"/>
    <property type="molecule type" value="Genomic_DNA"/>
</dbReference>
<sequence length="707" mass="73941">MSVSRSAQAALAVLLAGSVAQGVLTTAASARGGLDDVPPAAAVATATPDKPFDGDRTSNLDKASGPDKASASDPSLPPPATGLEAVTPSEPAKADPARSEAPSPERPAVTAAPTAPSDPQAAAVFNRLAASAPLLARLTTKERESIQAFYALGAFKPVWIVDGAYTPAAKAVAARLAAAPEDGLDARAYPVPALPKAAKPDNPGTGESAAGSDNLAALAEADLKLSAAAALYARDARGGRLNLAAISRLITPTLDLPAADTVLSSLAGAGGSAGDLLQAYNPHSPGYLALKSRLSVARAPAVKEDARPAAAALRLPPGPALRVGMRDARVPLLRAHFDLESRKAGTLDAPPGDAEEYDSGVAAAVAGFQRSRGLPGNGVLNVQTVVALAQGAGQGAGQAGIVRPVGDDAALIVNMERWRWLGSDLGPDYVLVNVPEFRLRVFRDGRQRDEARVIVGKPDSRTPLFSGLMEYAVVNPSWYVPPSILKTMLPKIASYGGSTWGGYEIVRRGGHVSLRQPPGEKNALGFIKFMFPNQHAVYLHDTPNRSLFSRSERALSHGCIRVDDPFRFADVVLPNWTEERLKKLVGKGERTIRLEHKLPVHLAYFTATVDDGGSYRTLPDLYGYDAPMRAALGLGGGGAMARVSPAIRPSEPTRRTAEAVSVPAPPKPRHSAVPRRAVRASAEAPAPEFGEPGLWTPNPAPVSRSWW</sequence>
<keyword evidence="3" id="KW-0808">Transferase</keyword>
<feature type="compositionally biased region" description="Basic and acidic residues" evidence="8">
    <location>
        <begin position="50"/>
        <end position="59"/>
    </location>
</feature>
<dbReference type="InterPro" id="IPR038063">
    <property type="entry name" value="Transpep_catalytic_dom"/>
</dbReference>
<dbReference type="InterPro" id="IPR036365">
    <property type="entry name" value="PGBD-like_sf"/>
</dbReference>
<feature type="domain" description="L,D-TPase catalytic" evidence="10">
    <location>
        <begin position="428"/>
        <end position="584"/>
    </location>
</feature>
<comment type="caution">
    <text evidence="11">The sequence shown here is derived from an EMBL/GenBank/DDBJ whole genome shotgun (WGS) entry which is preliminary data.</text>
</comment>
<comment type="pathway">
    <text evidence="1 7">Cell wall biogenesis; peptidoglycan biosynthesis.</text>
</comment>
<name>A0ABQ4QIN5_9HYPH</name>
<protein>
    <recommendedName>
        <fullName evidence="10">L,D-TPase catalytic domain-containing protein</fullName>
    </recommendedName>
</protein>
<dbReference type="InterPro" id="IPR005490">
    <property type="entry name" value="LD_TPept_cat_dom"/>
</dbReference>
<evidence type="ECO:0000313" key="11">
    <source>
        <dbReference type="EMBL" id="GJD44601.1"/>
    </source>
</evidence>
<dbReference type="CDD" id="cd16913">
    <property type="entry name" value="YkuD_like"/>
    <property type="match status" value="1"/>
</dbReference>
<dbReference type="InterPro" id="IPR052905">
    <property type="entry name" value="LD-transpeptidase_YkuD-like"/>
</dbReference>
<dbReference type="PANTHER" id="PTHR41533:SF2">
    <property type="entry name" value="BLR7131 PROTEIN"/>
    <property type="match status" value="1"/>
</dbReference>
<keyword evidence="5 7" id="KW-0573">Peptidoglycan synthesis</keyword>
<dbReference type="Proteomes" id="UP001055117">
    <property type="component" value="Unassembled WGS sequence"/>
</dbReference>
<feature type="compositionally biased region" description="Low complexity" evidence="8">
    <location>
        <begin position="35"/>
        <end position="49"/>
    </location>
</feature>
<keyword evidence="12" id="KW-1185">Reference proteome</keyword>
<dbReference type="Pfam" id="PF20142">
    <property type="entry name" value="Scaffold"/>
    <property type="match status" value="1"/>
</dbReference>
<accession>A0ABQ4QIN5</accession>
<dbReference type="Pfam" id="PF03734">
    <property type="entry name" value="YkuD"/>
    <property type="match status" value="1"/>
</dbReference>
<evidence type="ECO:0000256" key="1">
    <source>
        <dbReference type="ARBA" id="ARBA00004752"/>
    </source>
</evidence>
<evidence type="ECO:0000256" key="9">
    <source>
        <dbReference type="SAM" id="SignalP"/>
    </source>
</evidence>
<evidence type="ECO:0000256" key="3">
    <source>
        <dbReference type="ARBA" id="ARBA00022679"/>
    </source>
</evidence>
<gene>
    <name evidence="11" type="ORF">AFCDBAGC_2468</name>
</gene>
<evidence type="ECO:0000256" key="6">
    <source>
        <dbReference type="ARBA" id="ARBA00023316"/>
    </source>
</evidence>
<feature type="compositionally biased region" description="Basic residues" evidence="8">
    <location>
        <begin position="667"/>
        <end position="678"/>
    </location>
</feature>
<dbReference type="SUPFAM" id="SSF47090">
    <property type="entry name" value="PGBD-like"/>
    <property type="match status" value="1"/>
</dbReference>
<feature type="active site" description="Proton donor/acceptor" evidence="7">
    <location>
        <position position="540"/>
    </location>
</feature>
<evidence type="ECO:0000256" key="8">
    <source>
        <dbReference type="SAM" id="MobiDB-lite"/>
    </source>
</evidence>
<keyword evidence="4 7" id="KW-0133">Cell shape</keyword>
<evidence type="ECO:0000256" key="7">
    <source>
        <dbReference type="PROSITE-ProRule" id="PRU01373"/>
    </source>
</evidence>
<feature type="compositionally biased region" description="Low complexity" evidence="8">
    <location>
        <begin position="679"/>
        <end position="688"/>
    </location>
</feature>
<feature type="region of interest" description="Disordered" evidence="8">
    <location>
        <begin position="648"/>
        <end position="707"/>
    </location>
</feature>
<evidence type="ECO:0000259" key="10">
    <source>
        <dbReference type="PROSITE" id="PS52029"/>
    </source>
</evidence>
<organism evidence="11 12">
    <name type="scientific">Methylobacterium cerastii</name>
    <dbReference type="NCBI Taxonomy" id="932741"/>
    <lineage>
        <taxon>Bacteria</taxon>
        <taxon>Pseudomonadati</taxon>
        <taxon>Pseudomonadota</taxon>
        <taxon>Alphaproteobacteria</taxon>
        <taxon>Hyphomicrobiales</taxon>
        <taxon>Methylobacteriaceae</taxon>
        <taxon>Methylobacterium</taxon>
    </lineage>
</organism>
<dbReference type="Gene3D" id="1.10.101.10">
    <property type="entry name" value="PGBD-like superfamily/PGBD"/>
    <property type="match status" value="1"/>
</dbReference>
<evidence type="ECO:0000256" key="4">
    <source>
        <dbReference type="ARBA" id="ARBA00022960"/>
    </source>
</evidence>
<feature type="region of interest" description="Disordered" evidence="8">
    <location>
        <begin position="30"/>
        <end position="118"/>
    </location>
</feature>
<dbReference type="InterPro" id="IPR036366">
    <property type="entry name" value="PGBDSf"/>
</dbReference>
<dbReference type="InterPro" id="IPR045380">
    <property type="entry name" value="LD_TPept_scaffold_dom"/>
</dbReference>
<reference evidence="11 12" key="1">
    <citation type="journal article" date="2021" name="Front. Microbiol.">
        <title>Comprehensive Comparative Genomics and Phenotyping of Methylobacterium Species.</title>
        <authorList>
            <person name="Alessa O."/>
            <person name="Ogura Y."/>
            <person name="Fujitani Y."/>
            <person name="Takami H."/>
            <person name="Hayashi T."/>
            <person name="Sahin N."/>
            <person name="Tani A."/>
        </authorList>
    </citation>
    <scope>NUCLEOTIDE SEQUENCE [LARGE SCALE GENOMIC DNA]</scope>
    <source>
        <strain evidence="11 12">DSM 23679</strain>
    </source>
</reference>
<feature type="chain" id="PRO_5045276934" description="L,D-TPase catalytic domain-containing protein" evidence="9">
    <location>
        <begin position="23"/>
        <end position="707"/>
    </location>
</feature>
<dbReference type="SUPFAM" id="SSF141523">
    <property type="entry name" value="L,D-transpeptidase catalytic domain-like"/>
    <property type="match status" value="1"/>
</dbReference>
<evidence type="ECO:0000256" key="2">
    <source>
        <dbReference type="ARBA" id="ARBA00005992"/>
    </source>
</evidence>
<dbReference type="Gene3D" id="2.40.440.10">
    <property type="entry name" value="L,D-transpeptidase catalytic domain-like"/>
    <property type="match status" value="1"/>
</dbReference>
<comment type="similarity">
    <text evidence="2">Belongs to the YkuD family.</text>
</comment>
<proteinExistence type="inferred from homology"/>
<feature type="signal peptide" evidence="9">
    <location>
        <begin position="1"/>
        <end position="22"/>
    </location>
</feature>
<evidence type="ECO:0000313" key="12">
    <source>
        <dbReference type="Proteomes" id="UP001055117"/>
    </source>
</evidence>
<evidence type="ECO:0000256" key="5">
    <source>
        <dbReference type="ARBA" id="ARBA00022984"/>
    </source>
</evidence>
<dbReference type="PANTHER" id="PTHR41533">
    <property type="entry name" value="L,D-TRANSPEPTIDASE HI_1667-RELATED"/>
    <property type="match status" value="1"/>
</dbReference>
<feature type="active site" description="Nucleophile" evidence="7">
    <location>
        <position position="559"/>
    </location>
</feature>
<dbReference type="RefSeq" id="WP_147753633.1">
    <property type="nucleotide sequence ID" value="NZ_BPQG01000036.1"/>
</dbReference>
<keyword evidence="9" id="KW-0732">Signal</keyword>